<dbReference type="RefSeq" id="WP_136954170.1">
    <property type="nucleotide sequence ID" value="NZ_CP039712.1"/>
</dbReference>
<comment type="similarity">
    <text evidence="1">Belongs to the class IV-like SAM-binding methyltransferase superfamily. RNA methyltransferase TrmH family.</text>
</comment>
<proteinExistence type="inferred from homology"/>
<dbReference type="PANTHER" id="PTHR43191:SF2">
    <property type="entry name" value="RRNA METHYLTRANSFERASE 3, MITOCHONDRIAL"/>
    <property type="match status" value="1"/>
</dbReference>
<dbReference type="OrthoDB" id="9785673at2"/>
<evidence type="ECO:0000256" key="3">
    <source>
        <dbReference type="ARBA" id="ARBA00022679"/>
    </source>
</evidence>
<keyword evidence="2 4" id="KW-0489">Methyltransferase</keyword>
<dbReference type="InterPro" id="IPR029026">
    <property type="entry name" value="tRNA_m1G_MTases_N"/>
</dbReference>
<evidence type="ECO:0000313" key="4">
    <source>
        <dbReference type="EMBL" id="QCI87349.1"/>
    </source>
</evidence>
<dbReference type="Proteomes" id="UP000298615">
    <property type="component" value="Chromosome"/>
</dbReference>
<dbReference type="PANTHER" id="PTHR43191">
    <property type="entry name" value="RRNA METHYLTRANSFERASE 3"/>
    <property type="match status" value="1"/>
</dbReference>
<dbReference type="InterPro" id="IPR029064">
    <property type="entry name" value="Ribosomal_eL30-like_sf"/>
</dbReference>
<evidence type="ECO:0000256" key="2">
    <source>
        <dbReference type="ARBA" id="ARBA00022603"/>
    </source>
</evidence>
<dbReference type="SUPFAM" id="SSF75217">
    <property type="entry name" value="alpha/beta knot"/>
    <property type="match status" value="1"/>
</dbReference>
<keyword evidence="5" id="KW-1185">Reference proteome</keyword>
<dbReference type="GO" id="GO:0003723">
    <property type="term" value="F:RNA binding"/>
    <property type="evidence" value="ECO:0007669"/>
    <property type="project" value="InterPro"/>
</dbReference>
<accession>A0A4D7CT87</accession>
<dbReference type="SMART" id="SM00967">
    <property type="entry name" value="SpoU_sub_bind"/>
    <property type="match status" value="1"/>
</dbReference>
<evidence type="ECO:0000313" key="5">
    <source>
        <dbReference type="Proteomes" id="UP000298615"/>
    </source>
</evidence>
<name>A0A4D7CT87_9ENTE</name>
<reference evidence="4 5" key="1">
    <citation type="submission" date="2019-04" db="EMBL/GenBank/DDBJ databases">
        <title>Vagococcus sp. nov., isolated from faeces of yaks (Bos grunniens).</title>
        <authorList>
            <person name="Ge Y."/>
        </authorList>
    </citation>
    <scope>NUCLEOTIDE SEQUENCE [LARGE SCALE GENOMIC DNA]</scope>
    <source>
        <strain evidence="4 5">MN-17</strain>
    </source>
</reference>
<dbReference type="Pfam" id="PF00588">
    <property type="entry name" value="SpoU_methylase"/>
    <property type="match status" value="1"/>
</dbReference>
<dbReference type="GO" id="GO:0032259">
    <property type="term" value="P:methylation"/>
    <property type="evidence" value="ECO:0007669"/>
    <property type="project" value="UniProtKB-KW"/>
</dbReference>
<dbReference type="InterPro" id="IPR029028">
    <property type="entry name" value="Alpha/beta_knot_MTases"/>
</dbReference>
<dbReference type="GO" id="GO:0006396">
    <property type="term" value="P:RNA processing"/>
    <property type="evidence" value="ECO:0007669"/>
    <property type="project" value="InterPro"/>
</dbReference>
<dbReference type="InterPro" id="IPR013123">
    <property type="entry name" value="SpoU_subst-bd"/>
</dbReference>
<dbReference type="InterPro" id="IPR051259">
    <property type="entry name" value="rRNA_Methyltransferase"/>
</dbReference>
<dbReference type="AlphaFoldDB" id="A0A4D7CT87"/>
<organism evidence="4 5">
    <name type="scientific">Vagococcus zengguangii</name>
    <dbReference type="NCBI Taxonomy" id="2571750"/>
    <lineage>
        <taxon>Bacteria</taxon>
        <taxon>Bacillati</taxon>
        <taxon>Bacillota</taxon>
        <taxon>Bacilli</taxon>
        <taxon>Lactobacillales</taxon>
        <taxon>Enterococcaceae</taxon>
        <taxon>Vagococcus</taxon>
    </lineage>
</organism>
<dbReference type="Gene3D" id="3.40.1280.10">
    <property type="match status" value="1"/>
</dbReference>
<dbReference type="SUPFAM" id="SSF55315">
    <property type="entry name" value="L30e-like"/>
    <property type="match status" value="1"/>
</dbReference>
<dbReference type="EMBL" id="CP039712">
    <property type="protein sequence ID" value="QCI87349.1"/>
    <property type="molecule type" value="Genomic_DNA"/>
</dbReference>
<dbReference type="GO" id="GO:0008173">
    <property type="term" value="F:RNA methyltransferase activity"/>
    <property type="evidence" value="ECO:0007669"/>
    <property type="project" value="InterPro"/>
</dbReference>
<dbReference type="InterPro" id="IPR053888">
    <property type="entry name" value="MRM3-like_sub_bind"/>
</dbReference>
<dbReference type="GO" id="GO:0005737">
    <property type="term" value="C:cytoplasm"/>
    <property type="evidence" value="ECO:0007669"/>
    <property type="project" value="UniProtKB-ARBA"/>
</dbReference>
<dbReference type="Gene3D" id="3.30.1330.30">
    <property type="match status" value="1"/>
</dbReference>
<keyword evidence="3 4" id="KW-0808">Transferase</keyword>
<dbReference type="CDD" id="cd18095">
    <property type="entry name" value="SpoU-like_rRNA-MTase"/>
    <property type="match status" value="1"/>
</dbReference>
<protein>
    <submittedName>
        <fullName evidence="4">RNA methyltransferase</fullName>
    </submittedName>
</protein>
<dbReference type="Pfam" id="PF22435">
    <property type="entry name" value="MRM3-like_sub_bind"/>
    <property type="match status" value="1"/>
</dbReference>
<dbReference type="KEGG" id="vao:FA707_03365"/>
<dbReference type="InterPro" id="IPR001537">
    <property type="entry name" value="SpoU_MeTrfase"/>
</dbReference>
<gene>
    <name evidence="4" type="ORF">FA707_03365</name>
</gene>
<evidence type="ECO:0000256" key="1">
    <source>
        <dbReference type="ARBA" id="ARBA00007228"/>
    </source>
</evidence>
<sequence length="255" mass="27810">MKEITSAQNTTIKETKKLLKNKYRQQSGCYMIEGEHLVEEAIKHGQRLDKLFMTKDFMVNNEVNEWLTQADEVYEVSEAAIKAISSLPTPQGIVAVLKQTSQVLELPLQAPVLLLDNVQDPGNVGTMIRTADAAGYAGVVLGKGCADFYSNKVQRALQGSHFHLPVVQADLNTLIPELRSQGVEVYATALDKQAKSYRELTPTQPFAIVMGNEGQGVSADVIKASTQTIYIPMPGQAESLNVAVAAGILMFAYPI</sequence>